<feature type="transmembrane region" description="Helical" evidence="1">
    <location>
        <begin position="30"/>
        <end position="47"/>
    </location>
</feature>
<sequence>MLLPENLLLVPLGLWLLGSLLWIALRPGRASLATLAIAALSAIFLSPKGSQIALSAKTI</sequence>
<name>A0ABQ6D004_9HYPH</name>
<accession>A0ABQ6D004</accession>
<feature type="transmembrane region" description="Helical" evidence="1">
    <location>
        <begin position="7"/>
        <end position="24"/>
    </location>
</feature>
<evidence type="ECO:0000313" key="2">
    <source>
        <dbReference type="EMBL" id="GLS24269.1"/>
    </source>
</evidence>
<protein>
    <submittedName>
        <fullName evidence="2">Uncharacterized protein</fullName>
    </submittedName>
</protein>
<keyword evidence="1" id="KW-1133">Transmembrane helix</keyword>
<keyword evidence="3" id="KW-1185">Reference proteome</keyword>
<comment type="caution">
    <text evidence="2">The sequence shown here is derived from an EMBL/GenBank/DDBJ whole genome shotgun (WGS) entry which is preliminary data.</text>
</comment>
<reference evidence="3" key="1">
    <citation type="journal article" date="2019" name="Int. J. Syst. Evol. Microbiol.">
        <title>The Global Catalogue of Microorganisms (GCM) 10K type strain sequencing project: providing services to taxonomists for standard genome sequencing and annotation.</title>
        <authorList>
            <consortium name="The Broad Institute Genomics Platform"/>
            <consortium name="The Broad Institute Genome Sequencing Center for Infectious Disease"/>
            <person name="Wu L."/>
            <person name="Ma J."/>
        </authorList>
    </citation>
    <scope>NUCLEOTIDE SEQUENCE [LARGE SCALE GENOMIC DNA]</scope>
    <source>
        <strain evidence="3">NBRC 101365</strain>
    </source>
</reference>
<proteinExistence type="predicted"/>
<evidence type="ECO:0000256" key="1">
    <source>
        <dbReference type="SAM" id="Phobius"/>
    </source>
</evidence>
<evidence type="ECO:0000313" key="3">
    <source>
        <dbReference type="Proteomes" id="UP001156882"/>
    </source>
</evidence>
<dbReference type="Proteomes" id="UP001156882">
    <property type="component" value="Unassembled WGS sequence"/>
</dbReference>
<dbReference type="EMBL" id="BSPC01000097">
    <property type="protein sequence ID" value="GLS24269.1"/>
    <property type="molecule type" value="Genomic_DNA"/>
</dbReference>
<gene>
    <name evidence="2" type="ORF">GCM10007874_72900</name>
</gene>
<keyword evidence="1" id="KW-0472">Membrane</keyword>
<organism evidence="2 3">
    <name type="scientific">Labrys miyagiensis</name>
    <dbReference type="NCBI Taxonomy" id="346912"/>
    <lineage>
        <taxon>Bacteria</taxon>
        <taxon>Pseudomonadati</taxon>
        <taxon>Pseudomonadota</taxon>
        <taxon>Alphaproteobacteria</taxon>
        <taxon>Hyphomicrobiales</taxon>
        <taxon>Xanthobacteraceae</taxon>
        <taxon>Labrys</taxon>
    </lineage>
</organism>
<keyword evidence="1" id="KW-0812">Transmembrane</keyword>